<dbReference type="InterPro" id="IPR040976">
    <property type="entry name" value="Pkinase_fungal"/>
</dbReference>
<dbReference type="EMBL" id="RWJN01000069">
    <property type="protein sequence ID" value="TCD68350.1"/>
    <property type="molecule type" value="Genomic_DNA"/>
</dbReference>
<dbReference type="Gene3D" id="1.10.510.10">
    <property type="entry name" value="Transferase(Phosphotransferase) domain 1"/>
    <property type="match status" value="1"/>
</dbReference>
<dbReference type="Pfam" id="PF17667">
    <property type="entry name" value="Pkinase_fungal"/>
    <property type="match status" value="2"/>
</dbReference>
<evidence type="ECO:0000313" key="4">
    <source>
        <dbReference type="Proteomes" id="UP000292702"/>
    </source>
</evidence>
<proteinExistence type="predicted"/>
<feature type="domain" description="Fungal-type protein kinase" evidence="2">
    <location>
        <begin position="698"/>
        <end position="739"/>
    </location>
</feature>
<gene>
    <name evidence="3" type="ORF">EIP91_010988</name>
</gene>
<dbReference type="InterPro" id="IPR011009">
    <property type="entry name" value="Kinase-like_dom_sf"/>
</dbReference>
<feature type="domain" description="Fungal-type protein kinase" evidence="2">
    <location>
        <begin position="308"/>
        <end position="635"/>
    </location>
</feature>
<dbReference type="PANTHER" id="PTHR38248">
    <property type="entry name" value="FUNK1 6"/>
    <property type="match status" value="1"/>
</dbReference>
<protein>
    <recommendedName>
        <fullName evidence="2">Fungal-type protein kinase domain-containing protein</fullName>
    </recommendedName>
</protein>
<dbReference type="PANTHER" id="PTHR38248:SF2">
    <property type="entry name" value="FUNK1 11"/>
    <property type="match status" value="1"/>
</dbReference>
<organism evidence="3 4">
    <name type="scientific">Steccherinum ochraceum</name>
    <dbReference type="NCBI Taxonomy" id="92696"/>
    <lineage>
        <taxon>Eukaryota</taxon>
        <taxon>Fungi</taxon>
        <taxon>Dikarya</taxon>
        <taxon>Basidiomycota</taxon>
        <taxon>Agaricomycotina</taxon>
        <taxon>Agaricomycetes</taxon>
        <taxon>Polyporales</taxon>
        <taxon>Steccherinaceae</taxon>
        <taxon>Steccherinum</taxon>
    </lineage>
</organism>
<name>A0A4R0RID7_9APHY</name>
<evidence type="ECO:0000256" key="1">
    <source>
        <dbReference type="SAM" id="MobiDB-lite"/>
    </source>
</evidence>
<dbReference type="SUPFAM" id="SSF56112">
    <property type="entry name" value="Protein kinase-like (PK-like)"/>
    <property type="match status" value="1"/>
</dbReference>
<dbReference type="OrthoDB" id="5584477at2759"/>
<accession>A0A4R0RID7</accession>
<feature type="region of interest" description="Disordered" evidence="1">
    <location>
        <begin position="664"/>
        <end position="685"/>
    </location>
</feature>
<feature type="region of interest" description="Disordered" evidence="1">
    <location>
        <begin position="264"/>
        <end position="295"/>
    </location>
</feature>
<evidence type="ECO:0000259" key="2">
    <source>
        <dbReference type="Pfam" id="PF17667"/>
    </source>
</evidence>
<keyword evidence="4" id="KW-1185">Reference proteome</keyword>
<dbReference type="AlphaFoldDB" id="A0A4R0RID7"/>
<dbReference type="Proteomes" id="UP000292702">
    <property type="component" value="Unassembled WGS sequence"/>
</dbReference>
<comment type="caution">
    <text evidence="3">The sequence shown here is derived from an EMBL/GenBank/DDBJ whole genome shotgun (WGS) entry which is preliminary data.</text>
</comment>
<reference evidence="3 4" key="1">
    <citation type="submission" date="2018-11" db="EMBL/GenBank/DDBJ databases">
        <title>Genome assembly of Steccherinum ochraceum LE-BIN_3174, the white-rot fungus of the Steccherinaceae family (The Residual Polyporoid clade, Polyporales, Basidiomycota).</title>
        <authorList>
            <person name="Fedorova T.V."/>
            <person name="Glazunova O.A."/>
            <person name="Landesman E.O."/>
            <person name="Moiseenko K.V."/>
            <person name="Psurtseva N.V."/>
            <person name="Savinova O.S."/>
            <person name="Shakhova N.V."/>
            <person name="Tyazhelova T.V."/>
            <person name="Vasina D.V."/>
        </authorList>
    </citation>
    <scope>NUCLEOTIDE SEQUENCE [LARGE SCALE GENOMIC DNA]</scope>
    <source>
        <strain evidence="3 4">LE-BIN_3174</strain>
    </source>
</reference>
<sequence length="876" mass="97349">MNEARAQPASDFGERQGVDYFHATSYDEEDTGIRGYRKRNALDQRVIMSAPANLPAQSHAVYTDRKITTQSSEDACIISWLASTSDDKITRDYPVVDFVYAVLGFTKEDLITKVAASASRTCLSLPRRPCEKYVEGSYQRGSRKGHSNICLENIFRDLLGQLTNITSSLMADRFSLVALDEHFVCGHLEKAYPDFLGSWAAEGQSRKLDAVAVCGALTKLAAQGASTKIFDTSIHLDRLPDLTYASSARGPSTYLASAARLAPAQPVPVPSERASQKRMKRKAGDADDAEEPETKRQKFIHVATSSHGRQITTCARNKLLNSSEKLRPSDIQIIKHVHDTASHGFRAYSIGFSIDDYTMTLWYMDRLGIVKSASFDFLEEPHFLALFLAAIVFARSQYLGFFPLLRFPSEHIDGTVLGNYRDVVLDLTGAEDMNSEVLEDVRFVVDITDERPLVPTHFAVGRATIVVPVKSHPTSQAAATVCGNTGTVVKISWPFKSRRAEDSYVRAVRTALEAQAPMKKYLKHLVDVKCTLTQSMEQLSLPRARMFGLTKDENLERVCRIIVMREYNTLKLVTSPEELKTIFVGAVRGHRAVYKATRVLHRDISVNNIMFYYEPDGSVVGVLCDWDLAKEVLDSHVTTEVITDDLLMSNLVFLTDVEKSGDVPAASEERADASAPAQSSNKPVIGSAAEDAGSVLGQERRYRTGTGPFMALDILTYGITPQHLYRHDLESFFWMLVWFVATFKPDENDFGWIHEWSLENLSEVGSKKSAALKKTTTVVQTIPNKGSKAYAAAFRPWIASMAITLMKPLLVAQETIESTVQDVWSLGGGVGPATKQQLTDMVWDAVYPQVEARERILTYESFMCSIGEVPEPELCD</sequence>
<evidence type="ECO:0000313" key="3">
    <source>
        <dbReference type="EMBL" id="TCD68350.1"/>
    </source>
</evidence>